<dbReference type="GO" id="GO:0051480">
    <property type="term" value="P:regulation of cytosolic calcium ion concentration"/>
    <property type="evidence" value="ECO:0007669"/>
    <property type="project" value="TreeGrafter"/>
</dbReference>
<evidence type="ECO:0000259" key="2">
    <source>
        <dbReference type="Pfam" id="PF09335"/>
    </source>
</evidence>
<feature type="transmembrane region" description="Helical" evidence="1">
    <location>
        <begin position="242"/>
        <end position="263"/>
    </location>
</feature>
<evidence type="ECO:0000313" key="4">
    <source>
        <dbReference type="Proteomes" id="UP000005408"/>
    </source>
</evidence>
<feature type="transmembrane region" description="Helical" evidence="1">
    <location>
        <begin position="128"/>
        <end position="151"/>
    </location>
</feature>
<proteinExistence type="predicted"/>
<dbReference type="OrthoDB" id="166803at2759"/>
<name>A0A8W8KEL7_MAGGI</name>
<dbReference type="Pfam" id="PF09335">
    <property type="entry name" value="VTT_dom"/>
    <property type="match status" value="1"/>
</dbReference>
<dbReference type="PANTHER" id="PTHR46593">
    <property type="entry name" value="TRANSMEMBRANE PROTEIN 64"/>
    <property type="match status" value="1"/>
</dbReference>
<reference evidence="3" key="1">
    <citation type="submission" date="2022-08" db="UniProtKB">
        <authorList>
            <consortium name="EnsemblMetazoa"/>
        </authorList>
    </citation>
    <scope>IDENTIFICATION</scope>
    <source>
        <strain evidence="3">05x7-T-G4-1.051#20</strain>
    </source>
</reference>
<dbReference type="PANTHER" id="PTHR46593:SF1">
    <property type="entry name" value="TRANSMEMBRANE PROTEIN 64"/>
    <property type="match status" value="1"/>
</dbReference>
<accession>A0A8W8KEL7</accession>
<keyword evidence="1" id="KW-1133">Transmembrane helix</keyword>
<dbReference type="EnsemblMetazoa" id="G23175.1">
    <property type="protein sequence ID" value="G23175.1:cds"/>
    <property type="gene ID" value="G23175"/>
</dbReference>
<evidence type="ECO:0000313" key="3">
    <source>
        <dbReference type="EnsemblMetazoa" id="G23175.1:cds"/>
    </source>
</evidence>
<dbReference type="AlphaFoldDB" id="A0A8W8KEL7"/>
<feature type="transmembrane region" description="Helical" evidence="1">
    <location>
        <begin position="163"/>
        <end position="185"/>
    </location>
</feature>
<feature type="transmembrane region" description="Helical" evidence="1">
    <location>
        <begin position="283"/>
        <end position="302"/>
    </location>
</feature>
<dbReference type="OMA" id="FICRDYI"/>
<feature type="domain" description="VTT" evidence="2">
    <location>
        <begin position="152"/>
        <end position="265"/>
    </location>
</feature>
<keyword evidence="4" id="KW-1185">Reference proteome</keyword>
<organism evidence="3 4">
    <name type="scientific">Magallana gigas</name>
    <name type="common">Pacific oyster</name>
    <name type="synonym">Crassostrea gigas</name>
    <dbReference type="NCBI Taxonomy" id="29159"/>
    <lineage>
        <taxon>Eukaryota</taxon>
        <taxon>Metazoa</taxon>
        <taxon>Spiralia</taxon>
        <taxon>Lophotrochozoa</taxon>
        <taxon>Mollusca</taxon>
        <taxon>Bivalvia</taxon>
        <taxon>Autobranchia</taxon>
        <taxon>Pteriomorphia</taxon>
        <taxon>Ostreida</taxon>
        <taxon>Ostreoidea</taxon>
        <taxon>Ostreidae</taxon>
        <taxon>Magallana</taxon>
    </lineage>
</organism>
<dbReference type="GO" id="GO:0005783">
    <property type="term" value="C:endoplasmic reticulum"/>
    <property type="evidence" value="ECO:0007669"/>
    <property type="project" value="TreeGrafter"/>
</dbReference>
<keyword evidence="1" id="KW-0812">Transmembrane</keyword>
<dbReference type="Proteomes" id="UP000005408">
    <property type="component" value="Unassembled WGS sequence"/>
</dbReference>
<protein>
    <recommendedName>
        <fullName evidence="2">VTT domain-containing protein</fullName>
    </recommendedName>
</protein>
<dbReference type="InterPro" id="IPR053069">
    <property type="entry name" value="TVP38/TMEM64"/>
</dbReference>
<sequence length="348" mass="38791">MVAEDNFNPVAMASCTDGFHFTVQHIHMRPQMFLGESSTLDEVFLSGRPQGHEWEDSTVPPDVECLIEKDTAKVEDSSEEKDILSHSGPSCYQLSISSVILISIICILVVTCRNYVKDLLLWLEQTDPYISVFIFLLLFIVTSFPMAWGYILLMVAAGYLYGYIYGPLVVLICGTVGIIVAHLVMKNCCRDFIKRRFYSSKMEAVIKVVESSQGFKLIALSRLTPIPFGLQNGLFALTDTPLWSYCAASTIGLLPTTVLNCYMGSTLRTMSDVLTDQSNQTTGYLILSVQILLTVVLLWIVIRKARSELKKTVEGQPNQSIELSDIISHDSIHSNRSTKKLSNGVIHT</sequence>
<feature type="transmembrane region" description="Helical" evidence="1">
    <location>
        <begin position="94"/>
        <end position="116"/>
    </location>
</feature>
<keyword evidence="1" id="KW-0472">Membrane</keyword>
<dbReference type="InterPro" id="IPR032816">
    <property type="entry name" value="VTT_dom"/>
</dbReference>
<evidence type="ECO:0000256" key="1">
    <source>
        <dbReference type="SAM" id="Phobius"/>
    </source>
</evidence>